<dbReference type="Gene3D" id="3.30.70.270">
    <property type="match status" value="1"/>
</dbReference>
<feature type="transmembrane region" description="Helical" evidence="4">
    <location>
        <begin position="6"/>
        <end position="25"/>
    </location>
</feature>
<reference evidence="6 7" key="1">
    <citation type="submission" date="2021-08" db="EMBL/GenBank/DDBJ databases">
        <title>Comparative Genomics Analysis of the Genus Qipengyuania Reveals Extensive Genetic Diversity and Metabolic Versatility, Including the Description of Fifteen Novel Species.</title>
        <authorList>
            <person name="Liu Y."/>
        </authorList>
    </citation>
    <scope>NUCLEOTIDE SEQUENCE [LARGE SCALE GENOMIC DNA]</scope>
    <source>
        <strain evidence="6 7">1NDH1</strain>
    </source>
</reference>
<feature type="transmembrane region" description="Helical" evidence="4">
    <location>
        <begin position="94"/>
        <end position="112"/>
    </location>
</feature>
<proteinExistence type="predicted"/>
<dbReference type="Proteomes" id="UP000824321">
    <property type="component" value="Chromosome"/>
</dbReference>
<feature type="transmembrane region" description="Helical" evidence="4">
    <location>
        <begin position="182"/>
        <end position="209"/>
    </location>
</feature>
<dbReference type="InterPro" id="IPR050469">
    <property type="entry name" value="Diguanylate_Cyclase"/>
</dbReference>
<dbReference type="SUPFAM" id="SSF55073">
    <property type="entry name" value="Nucleotide cyclase"/>
    <property type="match status" value="1"/>
</dbReference>
<feature type="compositionally biased region" description="Polar residues" evidence="3">
    <location>
        <begin position="391"/>
        <end position="401"/>
    </location>
</feature>
<keyword evidence="4" id="KW-1133">Transmembrane helix</keyword>
<evidence type="ECO:0000313" key="7">
    <source>
        <dbReference type="Proteomes" id="UP000824321"/>
    </source>
</evidence>
<protein>
    <recommendedName>
        <fullName evidence="1">diguanylate cyclase</fullName>
        <ecNumber evidence="1">2.7.7.65</ecNumber>
    </recommendedName>
</protein>
<dbReference type="PANTHER" id="PTHR45138">
    <property type="entry name" value="REGULATORY COMPONENTS OF SENSORY TRANSDUCTION SYSTEM"/>
    <property type="match status" value="1"/>
</dbReference>
<feature type="domain" description="GGDEF" evidence="5">
    <location>
        <begin position="249"/>
        <end position="381"/>
    </location>
</feature>
<dbReference type="Pfam" id="PF00990">
    <property type="entry name" value="GGDEF"/>
    <property type="match status" value="1"/>
</dbReference>
<evidence type="ECO:0000256" key="1">
    <source>
        <dbReference type="ARBA" id="ARBA00012528"/>
    </source>
</evidence>
<keyword evidence="4" id="KW-0472">Membrane</keyword>
<dbReference type="SMART" id="SM00267">
    <property type="entry name" value="GGDEF"/>
    <property type="match status" value="1"/>
</dbReference>
<feature type="transmembrane region" description="Helical" evidence="4">
    <location>
        <begin position="149"/>
        <end position="170"/>
    </location>
</feature>
<feature type="region of interest" description="Disordered" evidence="3">
    <location>
        <begin position="373"/>
        <end position="401"/>
    </location>
</feature>
<dbReference type="InterPro" id="IPR029787">
    <property type="entry name" value="Nucleotide_cyclase"/>
</dbReference>
<dbReference type="EC" id="2.7.7.65" evidence="1"/>
<evidence type="ECO:0000256" key="4">
    <source>
        <dbReference type="SAM" id="Phobius"/>
    </source>
</evidence>
<evidence type="ECO:0000313" key="6">
    <source>
        <dbReference type="EMBL" id="QZD95839.1"/>
    </source>
</evidence>
<dbReference type="PROSITE" id="PS50887">
    <property type="entry name" value="GGDEF"/>
    <property type="match status" value="1"/>
</dbReference>
<dbReference type="NCBIfam" id="TIGR00254">
    <property type="entry name" value="GGDEF"/>
    <property type="match status" value="1"/>
</dbReference>
<feature type="compositionally biased region" description="Basic and acidic residues" evidence="3">
    <location>
        <begin position="373"/>
        <end position="387"/>
    </location>
</feature>
<keyword evidence="7" id="KW-1185">Reference proteome</keyword>
<sequence length="401" mass="43883">MREQIIGLITPTMAVVFMLVFLVMWNRGKMGNYVLAFAASYLFFALGFAATHLLDTSTLYIFHVTQFFYTLSVVSGLWGLAMRVGQPPYLGVHLTIYGLSATTLAVAVLLSTDIAPRLIIVNTGYGAMYLIGTMTLLGAHQREAIDKLIIAVQALLAAQFLIRPVLTLLVESSIAADAYRESLYYSVVNLSLSLISLVAAMVLVGACVYDQIKAVRERAEMDMLTGLRTRRAFEQDVVAQIEKAKLEGVPVSLVVADIDHFKSVNDVWGHQVGDKAIAAFGRVIEDTIRDTDIAGRIGGEEFCVLAWNCEGDAAVAMAERIRKKFGAAKVEGMPEDHRLTASFGVAGRKEGEGYGKLFARTDSALYRAKQEGRNRTLCDGDKRREKASVTPLPTVSTQKRA</sequence>
<feature type="transmembrane region" description="Helical" evidence="4">
    <location>
        <begin position="60"/>
        <end position="82"/>
    </location>
</feature>
<dbReference type="InterPro" id="IPR000160">
    <property type="entry name" value="GGDEF_dom"/>
</dbReference>
<dbReference type="EMBL" id="CP081294">
    <property type="protein sequence ID" value="QZD95839.1"/>
    <property type="molecule type" value="Genomic_DNA"/>
</dbReference>
<accession>A0ABX9A687</accession>
<name>A0ABX9A687_9SPHN</name>
<dbReference type="InterPro" id="IPR043128">
    <property type="entry name" value="Rev_trsase/Diguanyl_cyclase"/>
</dbReference>
<keyword evidence="4" id="KW-0812">Transmembrane</keyword>
<comment type="catalytic activity">
    <reaction evidence="2">
        <text>2 GTP = 3',3'-c-di-GMP + 2 diphosphate</text>
        <dbReference type="Rhea" id="RHEA:24898"/>
        <dbReference type="ChEBI" id="CHEBI:33019"/>
        <dbReference type="ChEBI" id="CHEBI:37565"/>
        <dbReference type="ChEBI" id="CHEBI:58805"/>
        <dbReference type="EC" id="2.7.7.65"/>
    </reaction>
</comment>
<gene>
    <name evidence="6" type="ORF">K3136_03750</name>
</gene>
<dbReference type="RefSeq" id="WP_221431566.1">
    <property type="nucleotide sequence ID" value="NZ_CP081294.1"/>
</dbReference>
<evidence type="ECO:0000256" key="3">
    <source>
        <dbReference type="SAM" id="MobiDB-lite"/>
    </source>
</evidence>
<organism evidence="6 7">
    <name type="scientific">Qipengyuania gelatinilytica</name>
    <dbReference type="NCBI Taxonomy" id="2867231"/>
    <lineage>
        <taxon>Bacteria</taxon>
        <taxon>Pseudomonadati</taxon>
        <taxon>Pseudomonadota</taxon>
        <taxon>Alphaproteobacteria</taxon>
        <taxon>Sphingomonadales</taxon>
        <taxon>Erythrobacteraceae</taxon>
        <taxon>Qipengyuania</taxon>
    </lineage>
</organism>
<dbReference type="PANTHER" id="PTHR45138:SF9">
    <property type="entry name" value="DIGUANYLATE CYCLASE DGCM-RELATED"/>
    <property type="match status" value="1"/>
</dbReference>
<evidence type="ECO:0000259" key="5">
    <source>
        <dbReference type="PROSITE" id="PS50887"/>
    </source>
</evidence>
<feature type="transmembrane region" description="Helical" evidence="4">
    <location>
        <begin position="32"/>
        <end position="54"/>
    </location>
</feature>
<dbReference type="CDD" id="cd01949">
    <property type="entry name" value="GGDEF"/>
    <property type="match status" value="1"/>
</dbReference>
<evidence type="ECO:0000256" key="2">
    <source>
        <dbReference type="ARBA" id="ARBA00034247"/>
    </source>
</evidence>
<feature type="transmembrane region" description="Helical" evidence="4">
    <location>
        <begin position="118"/>
        <end position="137"/>
    </location>
</feature>